<dbReference type="GO" id="GO:0016740">
    <property type="term" value="F:transferase activity"/>
    <property type="evidence" value="ECO:0007669"/>
    <property type="project" value="UniProtKB-KW"/>
</dbReference>
<dbReference type="GO" id="GO:0032543">
    <property type="term" value="P:mitochondrial translation"/>
    <property type="evidence" value="ECO:0007669"/>
    <property type="project" value="TreeGrafter"/>
</dbReference>
<dbReference type="PANTHER" id="PTHR15004:SF0">
    <property type="entry name" value="GLUTAMYL-TRNA(GLN) AMIDOTRANSFERASE SUBUNIT C, MITOCHONDRIAL"/>
    <property type="match status" value="1"/>
</dbReference>
<evidence type="ECO:0000313" key="3">
    <source>
        <dbReference type="EMBL" id="TID24470.1"/>
    </source>
</evidence>
<feature type="region of interest" description="Disordered" evidence="1">
    <location>
        <begin position="185"/>
        <end position="210"/>
    </location>
</feature>
<name>A0A4Z1PLV7_9PEZI</name>
<dbReference type="GO" id="GO:0005739">
    <property type="term" value="C:mitochondrion"/>
    <property type="evidence" value="ECO:0007669"/>
    <property type="project" value="TreeGrafter"/>
</dbReference>
<proteinExistence type="predicted"/>
<dbReference type="InterPro" id="IPR049545">
    <property type="entry name" value="Gta3_dom"/>
</dbReference>
<feature type="region of interest" description="Disordered" evidence="1">
    <location>
        <begin position="49"/>
        <end position="69"/>
    </location>
</feature>
<reference evidence="3 4" key="1">
    <citation type="submission" date="2019-04" db="EMBL/GenBank/DDBJ databases">
        <title>High contiguity whole genome sequence and gene annotation resource for two Venturia nashicola isolates.</title>
        <authorList>
            <person name="Prokchorchik M."/>
            <person name="Won K."/>
            <person name="Lee Y."/>
            <person name="Choi E.D."/>
            <person name="Segonzac C."/>
            <person name="Sohn K.H."/>
        </authorList>
    </citation>
    <scope>NUCLEOTIDE SEQUENCE [LARGE SCALE GENOMIC DNA]</scope>
    <source>
        <strain evidence="3 4">PRI2</strain>
    </source>
</reference>
<dbReference type="Pfam" id="PF20978">
    <property type="entry name" value="Gta3"/>
    <property type="match status" value="1"/>
</dbReference>
<dbReference type="GO" id="GO:0006450">
    <property type="term" value="P:regulation of translational fidelity"/>
    <property type="evidence" value="ECO:0007669"/>
    <property type="project" value="InterPro"/>
</dbReference>
<dbReference type="EMBL" id="SNSC02000005">
    <property type="protein sequence ID" value="TID24470.1"/>
    <property type="molecule type" value="Genomic_DNA"/>
</dbReference>
<protein>
    <submittedName>
        <fullName evidence="3">Aspartyl/glutamyl-tRNA(Asn/Gln) amidotransferase C subunit</fullName>
    </submittedName>
</protein>
<evidence type="ECO:0000256" key="1">
    <source>
        <dbReference type="SAM" id="MobiDB-lite"/>
    </source>
</evidence>
<accession>A0A4Z1PLV7</accession>
<dbReference type="GO" id="GO:0070681">
    <property type="term" value="P:glutaminyl-tRNAGln biosynthesis via transamidation"/>
    <property type="evidence" value="ECO:0007669"/>
    <property type="project" value="TreeGrafter"/>
</dbReference>
<gene>
    <name evidence="3" type="ORF">E6O75_ATG02835</name>
</gene>
<dbReference type="InterPro" id="IPR003837">
    <property type="entry name" value="GatC"/>
</dbReference>
<sequence length="231" mass="25450">MPFPKTSIALAGLPALKRALLARPVDATVSLRCFSTSIILQSEQSSSSRILQSEQSSTNESPSSPSSTKEPILIIREYLSNPSWSVKSLLPTPEQTAVQSPVSSQQLRHLLRLSALPPPKDAAEEAKMLETLASQLLFVQEIQKVDTTGVEPLRALRDESLESEKANEVTLASLKEALNQEEVVGKHHKRIRRKQDQIKTADNPTGWKPLDHAERKVGKFFIVDSSTAPPE</sequence>
<dbReference type="PANTHER" id="PTHR15004">
    <property type="entry name" value="GLUTAMYL-TRNA(GLN) AMIDOTRANSFERASE SUBUNIT C, MITOCHONDRIAL"/>
    <property type="match status" value="1"/>
</dbReference>
<dbReference type="GO" id="GO:0030956">
    <property type="term" value="C:glutamyl-tRNA(Gln) amidotransferase complex"/>
    <property type="evidence" value="ECO:0007669"/>
    <property type="project" value="TreeGrafter"/>
</dbReference>
<evidence type="ECO:0000259" key="2">
    <source>
        <dbReference type="Pfam" id="PF20978"/>
    </source>
</evidence>
<evidence type="ECO:0000313" key="4">
    <source>
        <dbReference type="Proteomes" id="UP000298493"/>
    </source>
</evidence>
<organism evidence="3 4">
    <name type="scientific">Venturia nashicola</name>
    <dbReference type="NCBI Taxonomy" id="86259"/>
    <lineage>
        <taxon>Eukaryota</taxon>
        <taxon>Fungi</taxon>
        <taxon>Dikarya</taxon>
        <taxon>Ascomycota</taxon>
        <taxon>Pezizomycotina</taxon>
        <taxon>Dothideomycetes</taxon>
        <taxon>Pleosporomycetidae</taxon>
        <taxon>Venturiales</taxon>
        <taxon>Venturiaceae</taxon>
        <taxon>Venturia</taxon>
    </lineage>
</organism>
<feature type="domain" description="Glutamyl-tRNA amidotransferase complex subunit Gta3" evidence="2">
    <location>
        <begin position="100"/>
        <end position="153"/>
    </location>
</feature>
<dbReference type="AlphaFoldDB" id="A0A4Z1PLV7"/>
<keyword evidence="3" id="KW-0808">Transferase</keyword>
<keyword evidence="4" id="KW-1185">Reference proteome</keyword>
<feature type="compositionally biased region" description="Low complexity" evidence="1">
    <location>
        <begin position="49"/>
        <end position="68"/>
    </location>
</feature>
<dbReference type="Proteomes" id="UP000298493">
    <property type="component" value="Unassembled WGS sequence"/>
</dbReference>
<comment type="caution">
    <text evidence="3">The sequence shown here is derived from an EMBL/GenBank/DDBJ whole genome shotgun (WGS) entry which is preliminary data.</text>
</comment>